<feature type="transmembrane region" description="Helical" evidence="1">
    <location>
        <begin position="12"/>
        <end position="36"/>
    </location>
</feature>
<accession>A0A0P1ILD9</accession>
<feature type="transmembrane region" description="Helical" evidence="1">
    <location>
        <begin position="56"/>
        <end position="79"/>
    </location>
</feature>
<dbReference type="STRING" id="1715692.RUE5091_03204"/>
<keyword evidence="1" id="KW-0472">Membrane</keyword>
<gene>
    <name evidence="2" type="ORF">RUE5091_03204</name>
</gene>
<dbReference type="OrthoDB" id="7869902at2"/>
<dbReference type="AlphaFoldDB" id="A0A0P1ILD9"/>
<evidence type="ECO:0000256" key="1">
    <source>
        <dbReference type="SAM" id="Phobius"/>
    </source>
</evidence>
<evidence type="ECO:0000313" key="2">
    <source>
        <dbReference type="EMBL" id="CUK09639.1"/>
    </source>
</evidence>
<protein>
    <submittedName>
        <fullName evidence="2">Uncharacterized protein</fullName>
    </submittedName>
</protein>
<reference evidence="3" key="1">
    <citation type="submission" date="2015-09" db="EMBL/GenBank/DDBJ databases">
        <authorList>
            <person name="Rodrigo-Torres L."/>
            <person name="Arahal D.R."/>
        </authorList>
    </citation>
    <scope>NUCLEOTIDE SEQUENCE [LARGE SCALE GENOMIC DNA]</scope>
    <source>
        <strain evidence="3">CECT 5091</strain>
    </source>
</reference>
<keyword evidence="1" id="KW-1133">Transmembrane helix</keyword>
<dbReference type="RefSeq" id="WP_058282881.1">
    <property type="nucleotide sequence ID" value="NZ_CYUD01000010.1"/>
</dbReference>
<keyword evidence="3" id="KW-1185">Reference proteome</keyword>
<sequence>MSPTRTANYIALPILLVATVLGLYWVWGLLFVWWIVPTILNGQAFLVFEINRDDDPLLYWAIVGLWAVLGLMMIAASLFPQYAHLLA</sequence>
<evidence type="ECO:0000313" key="3">
    <source>
        <dbReference type="Proteomes" id="UP000051260"/>
    </source>
</evidence>
<name>A0A0P1ILD9_9RHOB</name>
<organism evidence="2 3">
    <name type="scientific">Ruegeria denitrificans</name>
    <dbReference type="NCBI Taxonomy" id="1715692"/>
    <lineage>
        <taxon>Bacteria</taxon>
        <taxon>Pseudomonadati</taxon>
        <taxon>Pseudomonadota</taxon>
        <taxon>Alphaproteobacteria</taxon>
        <taxon>Rhodobacterales</taxon>
        <taxon>Roseobacteraceae</taxon>
        <taxon>Ruegeria</taxon>
    </lineage>
</organism>
<dbReference type="EMBL" id="CYUD01000010">
    <property type="protein sequence ID" value="CUK09639.1"/>
    <property type="molecule type" value="Genomic_DNA"/>
</dbReference>
<keyword evidence="1" id="KW-0812">Transmembrane</keyword>
<proteinExistence type="predicted"/>
<dbReference type="Proteomes" id="UP000051260">
    <property type="component" value="Unassembled WGS sequence"/>
</dbReference>